<name>A0A835I0H7_9MAGN</name>
<dbReference type="AlphaFoldDB" id="A0A835I0H7"/>
<proteinExistence type="predicted"/>
<dbReference type="EMBL" id="JADFTS010000005">
    <property type="protein sequence ID" value="KAF9606793.1"/>
    <property type="molecule type" value="Genomic_DNA"/>
</dbReference>
<keyword evidence="2" id="KW-1185">Reference proteome</keyword>
<reference evidence="1 2" key="1">
    <citation type="submission" date="2020-10" db="EMBL/GenBank/DDBJ databases">
        <title>The Coptis chinensis genome and diversification of protoberbering-type alkaloids.</title>
        <authorList>
            <person name="Wang B."/>
            <person name="Shu S."/>
            <person name="Song C."/>
            <person name="Liu Y."/>
        </authorList>
    </citation>
    <scope>NUCLEOTIDE SEQUENCE [LARGE SCALE GENOMIC DNA]</scope>
    <source>
        <strain evidence="1">HL-2020</strain>
        <tissue evidence="1">Leaf</tissue>
    </source>
</reference>
<protein>
    <submittedName>
        <fullName evidence="1">Uncharacterized protein</fullName>
    </submittedName>
</protein>
<evidence type="ECO:0000313" key="1">
    <source>
        <dbReference type="EMBL" id="KAF9606793.1"/>
    </source>
</evidence>
<dbReference type="Proteomes" id="UP000631114">
    <property type="component" value="Unassembled WGS sequence"/>
</dbReference>
<organism evidence="1 2">
    <name type="scientific">Coptis chinensis</name>
    <dbReference type="NCBI Taxonomy" id="261450"/>
    <lineage>
        <taxon>Eukaryota</taxon>
        <taxon>Viridiplantae</taxon>
        <taxon>Streptophyta</taxon>
        <taxon>Embryophyta</taxon>
        <taxon>Tracheophyta</taxon>
        <taxon>Spermatophyta</taxon>
        <taxon>Magnoliopsida</taxon>
        <taxon>Ranunculales</taxon>
        <taxon>Ranunculaceae</taxon>
        <taxon>Coptidoideae</taxon>
        <taxon>Coptis</taxon>
    </lineage>
</organism>
<evidence type="ECO:0000313" key="2">
    <source>
        <dbReference type="Proteomes" id="UP000631114"/>
    </source>
</evidence>
<gene>
    <name evidence="1" type="ORF">IFM89_028169</name>
</gene>
<comment type="caution">
    <text evidence="1">The sequence shown here is derived from an EMBL/GenBank/DDBJ whole genome shotgun (WGS) entry which is preliminary data.</text>
</comment>
<accession>A0A835I0H7</accession>
<sequence>MVSLWTFQKHPLHINGYNDIPSFPLCTSKPKIRSVRRSEDAEVYLGESMGVAKTGLWLIDLNQCFYLTYLCPAVQREALFHMGVAGHTDSVLMKLVKLHTFGIRLMQLWWGFLRLVFVTKLMEGQNVVMFHELPWECVLEEAWQVGSQFTTIVLPYHFEGNAPLFFRMVCIRYWDLPHRPLLWEIGKGNRTKMLQL</sequence>